<evidence type="ECO:0000313" key="3">
    <source>
        <dbReference type="Proteomes" id="UP000249396"/>
    </source>
</evidence>
<dbReference type="Proteomes" id="UP000249396">
    <property type="component" value="Unassembled WGS sequence"/>
</dbReference>
<evidence type="ECO:0000313" key="2">
    <source>
        <dbReference type="EMBL" id="PZN82626.1"/>
    </source>
</evidence>
<protein>
    <submittedName>
        <fullName evidence="2">Uncharacterized protein</fullName>
    </submittedName>
</protein>
<feature type="chain" id="PRO_5015968931" evidence="1">
    <location>
        <begin position="28"/>
        <end position="158"/>
    </location>
</feature>
<sequence>MKNESLKKGFITALILAVIGYAGHALAHTAAATLDPGGNNPNATDLVQVTCYDDGDGPTDHLYVQIQDNSPPVPGLFVSAQIFKDGQMANTTDASPGDASASNPIMVGTGNGLYWLSVTKTNVAGPRNFTVTYHCQTSSDVHTGTCGPGDGCGILQVQ</sequence>
<reference evidence="2 3" key="1">
    <citation type="journal article" date="2018" name="Aquat. Microb. Ecol.">
        <title>Gammaproteobacterial methanotrophs dominate.</title>
        <authorList>
            <person name="Rissanen A.J."/>
            <person name="Saarenheimo J."/>
            <person name="Tiirola M."/>
            <person name="Peura S."/>
            <person name="Aalto S.L."/>
            <person name="Karvinen A."/>
            <person name="Nykanen H."/>
        </authorList>
    </citation>
    <scope>NUCLEOTIDE SEQUENCE [LARGE SCALE GENOMIC DNA]</scope>
    <source>
        <strain evidence="2">AMbin10</strain>
    </source>
</reference>
<dbReference type="AlphaFoldDB" id="A0A2W4RJ08"/>
<gene>
    <name evidence="2" type="ORF">DM484_06100</name>
</gene>
<name>A0A2W4RJ08_9GAMM</name>
<feature type="signal peptide" evidence="1">
    <location>
        <begin position="1"/>
        <end position="27"/>
    </location>
</feature>
<proteinExistence type="predicted"/>
<evidence type="ECO:0000256" key="1">
    <source>
        <dbReference type="SAM" id="SignalP"/>
    </source>
</evidence>
<organism evidence="2 3">
    <name type="scientific">Candidatus Methylumidiphilus alinenensis</name>
    <dbReference type="NCBI Taxonomy" id="2202197"/>
    <lineage>
        <taxon>Bacteria</taxon>
        <taxon>Pseudomonadati</taxon>
        <taxon>Pseudomonadota</taxon>
        <taxon>Gammaproteobacteria</taxon>
        <taxon>Methylococcales</taxon>
        <taxon>Candidatus Methylumidiphilus</taxon>
    </lineage>
</organism>
<keyword evidence="1" id="KW-0732">Signal</keyword>
<accession>A0A2W4RJ08</accession>
<comment type="caution">
    <text evidence="2">The sequence shown here is derived from an EMBL/GenBank/DDBJ whole genome shotgun (WGS) entry which is preliminary data.</text>
</comment>
<dbReference type="EMBL" id="QJPH01000210">
    <property type="protein sequence ID" value="PZN82626.1"/>
    <property type="molecule type" value="Genomic_DNA"/>
</dbReference>